<evidence type="ECO:0000313" key="3">
    <source>
        <dbReference type="Proteomes" id="UP001160148"/>
    </source>
</evidence>
<sequence length="207" mass="22269">MAPSDASNPGLKPSHLAGSDECGHTNLTAGGPVTIDDLNTAAAVAIETDMTALNISTMLTAEARELSILMEIRSTVIKEEASIKRVKADGVREAINKITNLLNIVLTERSSLRKARRMLVEAVKTNGPSQRDVNILAVVTESLARQEAGIAAHSLQLETMEGILTSQAKHVELTKPRGLADGNQEEWTDVVKRRPKSDGPVDQKKES</sequence>
<comment type="caution">
    <text evidence="2">The sequence shown here is derived from an EMBL/GenBank/DDBJ whole genome shotgun (WGS) entry which is preliminary data.</text>
</comment>
<accession>A0AAV0XWJ4</accession>
<evidence type="ECO:0000313" key="2">
    <source>
        <dbReference type="EMBL" id="CAI6372553.1"/>
    </source>
</evidence>
<protein>
    <submittedName>
        <fullName evidence="2">Uncharacterized protein</fullName>
    </submittedName>
</protein>
<reference evidence="2 3" key="1">
    <citation type="submission" date="2023-01" db="EMBL/GenBank/DDBJ databases">
        <authorList>
            <person name="Whitehead M."/>
        </authorList>
    </citation>
    <scope>NUCLEOTIDE SEQUENCE [LARGE SCALE GENOMIC DNA]</scope>
</reference>
<organism evidence="2 3">
    <name type="scientific">Macrosiphum euphorbiae</name>
    <name type="common">potato aphid</name>
    <dbReference type="NCBI Taxonomy" id="13131"/>
    <lineage>
        <taxon>Eukaryota</taxon>
        <taxon>Metazoa</taxon>
        <taxon>Ecdysozoa</taxon>
        <taxon>Arthropoda</taxon>
        <taxon>Hexapoda</taxon>
        <taxon>Insecta</taxon>
        <taxon>Pterygota</taxon>
        <taxon>Neoptera</taxon>
        <taxon>Paraneoptera</taxon>
        <taxon>Hemiptera</taxon>
        <taxon>Sternorrhyncha</taxon>
        <taxon>Aphidomorpha</taxon>
        <taxon>Aphidoidea</taxon>
        <taxon>Aphididae</taxon>
        <taxon>Macrosiphini</taxon>
        <taxon>Macrosiphum</taxon>
    </lineage>
</organism>
<dbReference type="EMBL" id="CARXXK010001042">
    <property type="protein sequence ID" value="CAI6372553.1"/>
    <property type="molecule type" value="Genomic_DNA"/>
</dbReference>
<keyword evidence="3" id="KW-1185">Reference proteome</keyword>
<evidence type="ECO:0000256" key="1">
    <source>
        <dbReference type="SAM" id="MobiDB-lite"/>
    </source>
</evidence>
<proteinExistence type="predicted"/>
<dbReference type="Proteomes" id="UP001160148">
    <property type="component" value="Unassembled WGS sequence"/>
</dbReference>
<name>A0AAV0XWJ4_9HEMI</name>
<feature type="compositionally biased region" description="Basic and acidic residues" evidence="1">
    <location>
        <begin position="189"/>
        <end position="207"/>
    </location>
</feature>
<dbReference type="AlphaFoldDB" id="A0AAV0XWJ4"/>
<feature type="region of interest" description="Disordered" evidence="1">
    <location>
        <begin position="175"/>
        <end position="207"/>
    </location>
</feature>
<gene>
    <name evidence="2" type="ORF">MEUPH1_LOCUS26407</name>
</gene>
<feature type="region of interest" description="Disordered" evidence="1">
    <location>
        <begin position="1"/>
        <end position="23"/>
    </location>
</feature>